<gene>
    <name evidence="3" type="primary">LOC115223250</name>
</gene>
<keyword evidence="2" id="KW-1185">Reference proteome</keyword>
<proteinExistence type="predicted"/>
<reference evidence="3" key="1">
    <citation type="submission" date="2025-08" db="UniProtKB">
        <authorList>
            <consortium name="RefSeq"/>
        </authorList>
    </citation>
    <scope>IDENTIFICATION</scope>
</reference>
<sequence length="122" mass="13824">MDRTDPQRRQPGIERTRNDDGQGSNGPATTAARDPTDPQRRQPGIQRTRNDGSQGSNGPATTAARDRTDPQRRQPGTRPPQILSLHFRQLLLTSAAWRTASCFPQIFTFHFRHSFETRRIGF</sequence>
<evidence type="ECO:0000313" key="3">
    <source>
        <dbReference type="RefSeq" id="XP_036368049.1"/>
    </source>
</evidence>
<accession>A0A7E6FK38</accession>
<evidence type="ECO:0000313" key="2">
    <source>
        <dbReference type="Proteomes" id="UP000515154"/>
    </source>
</evidence>
<organism evidence="2 3">
    <name type="scientific">Octopus sinensis</name>
    <name type="common">East Asian common octopus</name>
    <dbReference type="NCBI Taxonomy" id="2607531"/>
    <lineage>
        <taxon>Eukaryota</taxon>
        <taxon>Metazoa</taxon>
        <taxon>Spiralia</taxon>
        <taxon>Lophotrochozoa</taxon>
        <taxon>Mollusca</taxon>
        <taxon>Cephalopoda</taxon>
        <taxon>Coleoidea</taxon>
        <taxon>Octopodiformes</taxon>
        <taxon>Octopoda</taxon>
        <taxon>Incirrata</taxon>
        <taxon>Octopodidae</taxon>
        <taxon>Octopus</taxon>
    </lineage>
</organism>
<name>A0A7E6FK38_9MOLL</name>
<feature type="compositionally biased region" description="Polar residues" evidence="1">
    <location>
        <begin position="45"/>
        <end position="60"/>
    </location>
</feature>
<dbReference type="RefSeq" id="XP_036368049.1">
    <property type="nucleotide sequence ID" value="XM_036512156.1"/>
</dbReference>
<protein>
    <submittedName>
        <fullName evidence="3">Uncharacterized protein LOC115223250 isoform X1</fullName>
    </submittedName>
</protein>
<dbReference type="Proteomes" id="UP000515154">
    <property type="component" value="Linkage group LG22"/>
</dbReference>
<evidence type="ECO:0000256" key="1">
    <source>
        <dbReference type="SAM" id="MobiDB-lite"/>
    </source>
</evidence>
<dbReference type="AlphaFoldDB" id="A0A7E6FK38"/>
<feature type="compositionally biased region" description="Basic and acidic residues" evidence="1">
    <location>
        <begin position="1"/>
        <end position="20"/>
    </location>
</feature>
<feature type="region of interest" description="Disordered" evidence="1">
    <location>
        <begin position="1"/>
        <end position="81"/>
    </location>
</feature>